<feature type="transmembrane region" description="Helical" evidence="1">
    <location>
        <begin position="58"/>
        <end position="78"/>
    </location>
</feature>
<sequence length="450" mass="50521">MLDSPLLEALIVGGGRGDGTTSSRRSRAYLTRCVSHAQDELKTFRSYLRWLCVDQSNIWTACLSWSMFVFFGLFVPIVSHFLLACSSCDGRHDRPFDVIVQVSLSSAATVSFICLSSFVRKYGLRRFLFFDKLWDESETVRKGYTDQLNRSLKILCVFVLPCLAVESAYKIWWYASGASQIPFLGNVYLSDAVACIMEILSWFYRTTIIFLVCVLFRLVCSLQILRLQDFAQLFQKNSDVGSVLSEHFRIRKHLRIISHRYRAFILWSLILVTGSQFSSLLVTTKYSSEVNIYRAGELALCSITLVTSLLILLRNATKITHKAQSITCLAAKWHICATLDDSLDVNEDETPVASAAAPGIESLSVGIFEESDGEDAGDEEDELDNSKLIPAHAYCTISFQKRQALVNYFENNIAGLTVYGFTLDRGAIHTIFGIELSLVLWLLGKTIGIS</sequence>
<accession>A0AAN7PJN4</accession>
<feature type="transmembrane region" description="Helical" evidence="1">
    <location>
        <begin position="202"/>
        <end position="220"/>
    </location>
</feature>
<dbReference type="Pfam" id="PF12056">
    <property type="entry name" value="DUF3537"/>
    <property type="match status" value="1"/>
</dbReference>
<dbReference type="InterPro" id="IPR021924">
    <property type="entry name" value="DUF3537"/>
</dbReference>
<gene>
    <name evidence="2" type="ORF">SAY87_004099</name>
</gene>
<comment type="caution">
    <text evidence="2">The sequence shown here is derived from an EMBL/GenBank/DDBJ whole genome shotgun (WGS) entry which is preliminary data.</text>
</comment>
<evidence type="ECO:0000256" key="1">
    <source>
        <dbReference type="SAM" id="Phobius"/>
    </source>
</evidence>
<feature type="transmembrane region" description="Helical" evidence="1">
    <location>
        <begin position="98"/>
        <end position="119"/>
    </location>
</feature>
<feature type="transmembrane region" description="Helical" evidence="1">
    <location>
        <begin position="292"/>
        <end position="313"/>
    </location>
</feature>
<dbReference type="Proteomes" id="UP001345219">
    <property type="component" value="Chromosome 4"/>
</dbReference>
<dbReference type="PANTHER" id="PTHR31963:SF16">
    <property type="entry name" value="OS06G0635200 PROTEIN"/>
    <property type="match status" value="1"/>
</dbReference>
<organism evidence="2 3">
    <name type="scientific">Trapa incisa</name>
    <dbReference type="NCBI Taxonomy" id="236973"/>
    <lineage>
        <taxon>Eukaryota</taxon>
        <taxon>Viridiplantae</taxon>
        <taxon>Streptophyta</taxon>
        <taxon>Embryophyta</taxon>
        <taxon>Tracheophyta</taxon>
        <taxon>Spermatophyta</taxon>
        <taxon>Magnoliopsida</taxon>
        <taxon>eudicotyledons</taxon>
        <taxon>Gunneridae</taxon>
        <taxon>Pentapetalae</taxon>
        <taxon>rosids</taxon>
        <taxon>malvids</taxon>
        <taxon>Myrtales</taxon>
        <taxon>Lythraceae</taxon>
        <taxon>Trapa</taxon>
    </lineage>
</organism>
<keyword evidence="1" id="KW-1133">Transmembrane helix</keyword>
<feature type="transmembrane region" description="Helical" evidence="1">
    <location>
        <begin position="154"/>
        <end position="175"/>
    </location>
</feature>
<keyword evidence="3" id="KW-1185">Reference proteome</keyword>
<dbReference type="EMBL" id="JAXIOK010000017">
    <property type="protein sequence ID" value="KAK4750617.1"/>
    <property type="molecule type" value="Genomic_DNA"/>
</dbReference>
<reference evidence="2 3" key="1">
    <citation type="journal article" date="2023" name="Hortic Res">
        <title>Pangenome of water caltrop reveals structural variations and asymmetric subgenome divergence after allopolyploidization.</title>
        <authorList>
            <person name="Zhang X."/>
            <person name="Chen Y."/>
            <person name="Wang L."/>
            <person name="Yuan Y."/>
            <person name="Fang M."/>
            <person name="Shi L."/>
            <person name="Lu R."/>
            <person name="Comes H.P."/>
            <person name="Ma Y."/>
            <person name="Chen Y."/>
            <person name="Huang G."/>
            <person name="Zhou Y."/>
            <person name="Zheng Z."/>
            <person name="Qiu Y."/>
        </authorList>
    </citation>
    <scope>NUCLEOTIDE SEQUENCE [LARGE SCALE GENOMIC DNA]</scope>
    <source>
        <tissue evidence="2">Roots</tissue>
    </source>
</reference>
<name>A0AAN7PJN4_9MYRT</name>
<evidence type="ECO:0008006" key="4">
    <source>
        <dbReference type="Google" id="ProtNLM"/>
    </source>
</evidence>
<evidence type="ECO:0000313" key="2">
    <source>
        <dbReference type="EMBL" id="KAK4750617.1"/>
    </source>
</evidence>
<dbReference type="PANTHER" id="PTHR31963">
    <property type="entry name" value="RAS GUANINE NUCLEOTIDE EXCHANGE FACTOR K"/>
    <property type="match status" value="1"/>
</dbReference>
<keyword evidence="1" id="KW-0812">Transmembrane</keyword>
<evidence type="ECO:0000313" key="3">
    <source>
        <dbReference type="Proteomes" id="UP001345219"/>
    </source>
</evidence>
<proteinExistence type="predicted"/>
<protein>
    <recommendedName>
        <fullName evidence="4">Extracellular ligand-gated ion channel</fullName>
    </recommendedName>
</protein>
<keyword evidence="1" id="KW-0472">Membrane</keyword>
<feature type="transmembrane region" description="Helical" evidence="1">
    <location>
        <begin position="261"/>
        <end position="280"/>
    </location>
</feature>
<dbReference type="AlphaFoldDB" id="A0AAN7PJN4"/>